<comment type="subcellular location">
    <subcellularLocation>
        <location evidence="2">Chromosome</location>
        <location evidence="2">Telomere</location>
    </subcellularLocation>
    <subcellularLocation>
        <location evidence="1">Nucleus</location>
    </subcellularLocation>
</comment>
<feature type="region of interest" description="Disordered" evidence="7">
    <location>
        <begin position="1354"/>
        <end position="1703"/>
    </location>
</feature>
<dbReference type="InterPro" id="IPR016024">
    <property type="entry name" value="ARM-type_fold"/>
</dbReference>
<keyword evidence="5" id="KW-0539">Nucleus</keyword>
<keyword evidence="3" id="KW-0158">Chromosome</keyword>
<accession>A0A091JIZ5</accession>
<feature type="region of interest" description="Disordered" evidence="7">
    <location>
        <begin position="1095"/>
        <end position="1325"/>
    </location>
</feature>
<evidence type="ECO:0000313" key="10">
    <source>
        <dbReference type="Proteomes" id="UP000053119"/>
    </source>
</evidence>
<feature type="compositionally biased region" description="Polar residues" evidence="7">
    <location>
        <begin position="1191"/>
        <end position="1207"/>
    </location>
</feature>
<feature type="compositionally biased region" description="Basic and acidic residues" evidence="7">
    <location>
        <begin position="1738"/>
        <end position="1748"/>
    </location>
</feature>
<feature type="compositionally biased region" description="Basic and acidic residues" evidence="7">
    <location>
        <begin position="1831"/>
        <end position="1848"/>
    </location>
</feature>
<feature type="compositionally biased region" description="Low complexity" evidence="7">
    <location>
        <begin position="1177"/>
        <end position="1190"/>
    </location>
</feature>
<evidence type="ECO:0000256" key="1">
    <source>
        <dbReference type="ARBA" id="ARBA00004123"/>
    </source>
</evidence>
<keyword evidence="6" id="KW-0131">Cell cycle</keyword>
<organism evidence="9 10">
    <name type="scientific">Egretta garzetta</name>
    <name type="common">Little egret</name>
    <dbReference type="NCBI Taxonomy" id="188379"/>
    <lineage>
        <taxon>Eukaryota</taxon>
        <taxon>Metazoa</taxon>
        <taxon>Chordata</taxon>
        <taxon>Craniata</taxon>
        <taxon>Vertebrata</taxon>
        <taxon>Euteleostomi</taxon>
        <taxon>Archelosauria</taxon>
        <taxon>Archosauria</taxon>
        <taxon>Dinosauria</taxon>
        <taxon>Saurischia</taxon>
        <taxon>Theropoda</taxon>
        <taxon>Coelurosauria</taxon>
        <taxon>Aves</taxon>
        <taxon>Neognathae</taxon>
        <taxon>Neoaves</taxon>
        <taxon>Aequornithes</taxon>
        <taxon>Pelecaniformes</taxon>
        <taxon>Ardeidae</taxon>
        <taxon>Egretta</taxon>
    </lineage>
</organism>
<dbReference type="SUPFAM" id="SSF48371">
    <property type="entry name" value="ARM repeat"/>
    <property type="match status" value="1"/>
</dbReference>
<reference evidence="9 10" key="1">
    <citation type="submission" date="2014-04" db="EMBL/GenBank/DDBJ databases">
        <title>Genome evolution of avian class.</title>
        <authorList>
            <person name="Zhang G."/>
            <person name="Li C."/>
        </authorList>
    </citation>
    <scope>NUCLEOTIDE SEQUENCE [LARGE SCALE GENOMIC DNA]</scope>
    <source>
        <strain evidence="9">BGI_Z169</strain>
    </source>
</reference>
<feature type="compositionally biased region" description="Polar residues" evidence="7">
    <location>
        <begin position="1749"/>
        <end position="1771"/>
    </location>
</feature>
<dbReference type="PANTHER" id="PTHR22928:SF3">
    <property type="entry name" value="TELOMERE-ASSOCIATED PROTEIN RIF1"/>
    <property type="match status" value="1"/>
</dbReference>
<evidence type="ECO:0000256" key="3">
    <source>
        <dbReference type="ARBA" id="ARBA00022454"/>
    </source>
</evidence>
<feature type="compositionally biased region" description="Polar residues" evidence="7">
    <location>
        <begin position="1214"/>
        <end position="1235"/>
    </location>
</feature>
<feature type="region of interest" description="Disordered" evidence="7">
    <location>
        <begin position="1985"/>
        <end position="2010"/>
    </location>
</feature>
<feature type="compositionally biased region" description="Basic and acidic residues" evidence="7">
    <location>
        <begin position="1563"/>
        <end position="1575"/>
    </location>
</feature>
<evidence type="ECO:0000259" key="8">
    <source>
        <dbReference type="Pfam" id="PF12231"/>
    </source>
</evidence>
<dbReference type="GO" id="GO:0140445">
    <property type="term" value="C:chromosome, telomeric repeat region"/>
    <property type="evidence" value="ECO:0007669"/>
    <property type="project" value="TreeGrafter"/>
</dbReference>
<feature type="compositionally biased region" description="Polar residues" evidence="7">
    <location>
        <begin position="1132"/>
        <end position="1141"/>
    </location>
</feature>
<dbReference type="PANTHER" id="PTHR22928">
    <property type="entry name" value="TELOMERE-ASSOCIATED PROTEIN RIF1"/>
    <property type="match status" value="1"/>
</dbReference>
<feature type="compositionally biased region" description="Basic and acidic residues" evidence="7">
    <location>
        <begin position="1485"/>
        <end position="1505"/>
    </location>
</feature>
<evidence type="ECO:0000256" key="6">
    <source>
        <dbReference type="ARBA" id="ARBA00023306"/>
    </source>
</evidence>
<sequence length="2285" mass="250766">SRLTGEGGKEFTADVRRHIPRLCKVFKAHISSQNSELSNAALQALGFCVFSSKIASELSATEIQDLLSMVNSVAVKTSDKNTRTRALWVISKQAFPSEIVKKEVSSIISTLETILTKGDVQSMVVEYEALNVIIRLMEQTPAQMGEEAVRWAKLIIPLVVHSAHKVQLRGATALEMGMPLLLQKQQEVAAVTEHLMTTKLISELQKLFSTKNETYVLKLWPLFVKLLGKTLHRSGSFINSLLQLEELGFRSGSPVVKKIAFIAWKSLIDNFALNPDILCSAKRLKLLMQPLSSIHVRTEALALTKLEVWWYLLMRLGPQLPANFEQVCIPLIQSTLSPDSSAALQGTPSRVPANQSLAPATPVQKSGPYAFANPVTPRMTLNSSTAGMVVLPSIQLLGIEMLLHFMMGPEVLNFAKQNKLVLSLEPLQYPLISSPSFFCKHASTLINAVQDGFIAIGKEVPDCMLNVIWKDINGYVKTAIESGNKKEKQGSEILTMLLQALKNTVGSNSLPVQKILSLIDITVKELPPKVLGSPAYQVADMDLLNGTPALFLIQLPFQNNLLECCVTDERFFVILETLVGYVLSGPTSPLAFSESVICIINQSAKQVENKEHLWRMWSIVVNPLTEWINRTNEVNQGDALEHNFSAVYSALLLPVSHIFPVPEFPQPTMKSLLRTWSDLYRAFARCAALVATAEENLCCEELCAKIISGLEGETPVMFSMMDSLTHVISVMVDCINFAPYGTKYQPKTRSPQTPTDWSKKKKEPLGKLASLFKLLVMLLNSFHVFSSKEICSETLVSVGPSIIAVLHNIISHVSLPSVIGTMFAIFSKPLAVFYEKTKHADGSKVYSNLTNKLEKLLAEIILCLQSHCTGSYDSELLEQLSPLLCAMFQHKSKQIRNQCAHFWNATFAKTTSLMYPEELKSVLSQAKKKMPLLLPGFESFEIAEEYSGPFSDAMENSELDAKISGMEVNLGQKRDSILARTSELKNEAQDQSSNVQVTTAKLKLEFSSVKTKSEMLLEEEKSVDFVFIPPETKARILTEHQKEVLRSKRVGIPAMYNNLDASQDTTLFSQYTQSQEDSFYYNTLVFIFLGQEENAKSKGSTDKSDEIAEDCKSENPPENAAGVRKPSVTPAEESSTLNSEGGSKRAAAEGIQEEPPDGAGLENSTAETGSKEPLIGNENTSNVSNSSTSSDVISGTPQPASRRQSFITLEKFGSSENRPFSLSALNSLSETSGSPSAAGKQENANVSKTGAKPEKSGEENKKPPKSGSEQIFTAIRRLTRRQSKMEHQGDKQSRLFFRSEQEKSAQESSASSSMENSPELRSAIDDMEHILLAQSQALHSTEIEIKKVEDSIAEMEKAQALDMESKENTPPETTAPSDQLSGDDGQVPHMCPNQKIRRRSSRRRSETLESTAGSQDKEDGHQKRDSRKEDEKSVQKKVPQTKDDASQKQKAVSGKTVENTNKESNLPERPAAEELSSKESPASRGLDEEANKSARRSEDNMKADTEGQDCSSSTVGQKKIERPRYHTRRASQGLLSSIENSEADGSETKEESARKKRSAKVKNRSDSLEGSHSHEVSSQGNEAKHLLEKSKGELSHEVSTNAALTSEPCDLKNQVTPTDASKAAGCASPGNSPDAQNANVEQNQSNRLTESFTSPCASDQDLKAAEEKEHLEKQMSIEDRCSTPLPEGVPGANAPCGDPSSLQVPECQLKRSKRLKRLRNCDCCCKESKRQVMSFTDSKTENTHELNEPHTTAAQTSVNSSELSGNSNFDESLSMAPCAMSTPLHPPKDSGVFNLERERTSEDNLQGDGVGAEEDLDNPEHTASEMSDSIVEVKEPADPSGQSEDRPSEQVSDEPGDCCPAAGDPSEEPAAAREEDVSQNGQLEEVPKALIVVSKPENELMNELESNQDGEAAAENNVETCIIQDKEVKEELVEIEITVPENVASDKEDAVENNGVDSPQKQEDEDSLMLVNESPNGMQARCMWSPSASPSTSILKRGVKRNQDDDSLSPANKIRRVSFADPIYQEGLADDIDRRSPVVRSHSSSPSSRSLKILSNIQAKHITTPTKGFLSPGSRNPKFKSSKKCLITEMAKELLPCPTECVYPALAGCKAPVDVILPQITSNICARGLGQLIRAKNIKTVGDLSNLTASEIKTLPIRSPKVSNVKRALKGYHEQQVKSRGFEEIAVLEDAEKPVNNVEDKSLSVDEEKLAADLIEPVALNTDDQPAADLLSQIDALAAQLTSEELHGYSGSQLFEMQEKLVGMTNCIMKNLQSRWKSPPHESSD</sequence>
<feature type="compositionally biased region" description="Basic and acidic residues" evidence="7">
    <location>
        <begin position="1095"/>
        <end position="1115"/>
    </location>
</feature>
<feature type="non-terminal residue" evidence="9">
    <location>
        <position position="2285"/>
    </location>
</feature>
<keyword evidence="4" id="KW-0779">Telomere</keyword>
<dbReference type="STRING" id="188379.A0A091JIZ5"/>
<keyword evidence="10" id="KW-1185">Reference proteome</keyword>
<feature type="compositionally biased region" description="Polar residues" evidence="7">
    <location>
        <begin position="1370"/>
        <end position="1380"/>
    </location>
</feature>
<evidence type="ECO:0000256" key="5">
    <source>
        <dbReference type="ARBA" id="ARBA00023242"/>
    </source>
</evidence>
<protein>
    <submittedName>
        <fullName evidence="9">Telomere-associated protein RIF1</fullName>
    </submittedName>
</protein>
<feature type="compositionally biased region" description="Basic and acidic residues" evidence="7">
    <location>
        <begin position="1251"/>
        <end position="1262"/>
    </location>
</feature>
<dbReference type="EMBL" id="KK502032">
    <property type="protein sequence ID" value="KFP19755.1"/>
    <property type="molecule type" value="Genomic_DNA"/>
</dbReference>
<feature type="region of interest" description="Disordered" evidence="7">
    <location>
        <begin position="1940"/>
        <end position="1965"/>
    </location>
</feature>
<feature type="compositionally biased region" description="Basic and acidic residues" evidence="7">
    <location>
        <begin position="1582"/>
        <end position="1596"/>
    </location>
</feature>
<evidence type="ECO:0000313" key="9">
    <source>
        <dbReference type="EMBL" id="KFP19755.1"/>
    </source>
</evidence>
<dbReference type="GO" id="GO:0000723">
    <property type="term" value="P:telomere maintenance"/>
    <property type="evidence" value="ECO:0007669"/>
    <property type="project" value="TreeGrafter"/>
</dbReference>
<dbReference type="InterPro" id="IPR022031">
    <property type="entry name" value="Rif1_N"/>
</dbReference>
<evidence type="ECO:0000256" key="7">
    <source>
        <dbReference type="SAM" id="MobiDB-lite"/>
    </source>
</evidence>
<feature type="compositionally biased region" description="Basic and acidic residues" evidence="7">
    <location>
        <begin position="1415"/>
        <end position="1447"/>
    </location>
</feature>
<gene>
    <name evidence="9" type="ORF">Z169_04264</name>
</gene>
<feature type="compositionally biased region" description="Basic and acidic residues" evidence="7">
    <location>
        <begin position="1354"/>
        <end position="1369"/>
    </location>
</feature>
<feature type="region of interest" description="Disordered" evidence="7">
    <location>
        <begin position="1734"/>
        <end position="1889"/>
    </location>
</feature>
<dbReference type="Pfam" id="PF12231">
    <property type="entry name" value="Rif1_N"/>
    <property type="match status" value="1"/>
</dbReference>
<feature type="compositionally biased region" description="Basic and acidic residues" evidence="7">
    <location>
        <begin position="1283"/>
        <end position="1305"/>
    </location>
</feature>
<feature type="domain" description="Telomere-associated protein Rif1 N-terminal" evidence="8">
    <location>
        <begin position="2"/>
        <end position="328"/>
    </location>
</feature>
<dbReference type="CDD" id="cd14267">
    <property type="entry name" value="Rif1_CTD_C-II_like"/>
    <property type="match status" value="1"/>
</dbReference>
<feature type="compositionally biased region" description="Polar residues" evidence="7">
    <location>
        <begin position="1629"/>
        <end position="1657"/>
    </location>
</feature>
<feature type="non-terminal residue" evidence="9">
    <location>
        <position position="1"/>
    </location>
</feature>
<evidence type="ECO:0000256" key="2">
    <source>
        <dbReference type="ARBA" id="ARBA00004574"/>
    </source>
</evidence>
<name>A0A091JIZ5_EGRGA</name>
<feature type="compositionally biased region" description="Low complexity" evidence="7">
    <location>
        <begin position="1306"/>
        <end position="1319"/>
    </location>
</feature>
<proteinExistence type="predicted"/>
<evidence type="ECO:0000256" key="4">
    <source>
        <dbReference type="ARBA" id="ARBA00022895"/>
    </source>
</evidence>
<dbReference type="Proteomes" id="UP000053119">
    <property type="component" value="Unassembled WGS sequence"/>
</dbReference>
<feature type="compositionally biased region" description="Basic and acidic residues" evidence="7">
    <location>
        <begin position="1660"/>
        <end position="1681"/>
    </location>
</feature>
<dbReference type="GO" id="GO:0005634">
    <property type="term" value="C:nucleus"/>
    <property type="evidence" value="ECO:0007669"/>
    <property type="project" value="UniProtKB-SubCell"/>
</dbReference>